<keyword evidence="2" id="KW-1185">Reference proteome</keyword>
<proteinExistence type="predicted"/>
<dbReference type="Proteomes" id="UP000222056">
    <property type="component" value="Unassembled WGS sequence"/>
</dbReference>
<dbReference type="AlphaFoldDB" id="A0A1H6FPY3"/>
<reference evidence="2" key="1">
    <citation type="submission" date="2016-10" db="EMBL/GenBank/DDBJ databases">
        <authorList>
            <person name="Varghese N."/>
            <person name="Submissions S."/>
        </authorList>
    </citation>
    <scope>NUCLEOTIDE SEQUENCE [LARGE SCALE GENOMIC DNA]</scope>
    <source>
        <strain evidence="2">ATCC 35263</strain>
    </source>
</reference>
<gene>
    <name evidence="1" type="ORF">SAMN02745716_0890</name>
</gene>
<evidence type="ECO:0000313" key="1">
    <source>
        <dbReference type="EMBL" id="SEH11814.1"/>
    </source>
</evidence>
<dbReference type="STRING" id="29539.SAMN02745716_0890"/>
<organism evidence="1 2">
    <name type="scientific">Thermoleophilum album</name>
    <dbReference type="NCBI Taxonomy" id="29539"/>
    <lineage>
        <taxon>Bacteria</taxon>
        <taxon>Bacillati</taxon>
        <taxon>Actinomycetota</taxon>
        <taxon>Thermoleophilia</taxon>
        <taxon>Thermoleophilales</taxon>
        <taxon>Thermoleophilaceae</taxon>
        <taxon>Thermoleophilum</taxon>
    </lineage>
</organism>
<accession>A0A1H6FPY3</accession>
<evidence type="ECO:0008006" key="3">
    <source>
        <dbReference type="Google" id="ProtNLM"/>
    </source>
</evidence>
<dbReference type="OrthoDB" id="5124141at2"/>
<dbReference type="RefSeq" id="WP_093116554.1">
    <property type="nucleotide sequence ID" value="NZ_FNWJ01000001.1"/>
</dbReference>
<name>A0A1H6FPY3_THEAL</name>
<evidence type="ECO:0000313" key="2">
    <source>
        <dbReference type="Proteomes" id="UP000222056"/>
    </source>
</evidence>
<dbReference type="EMBL" id="FNWJ01000001">
    <property type="protein sequence ID" value="SEH11814.1"/>
    <property type="molecule type" value="Genomic_DNA"/>
</dbReference>
<sequence length="161" mass="17865">MRPLLFVDVDGVISLFGFDSDVPAAVEWAYVDGVPHCLSLAAGRELVRLAGAFELVWATGWEERANDYLPRLLGLPWPELPVVRFDGTPKPGGAHWKLPAIERFAGSRPLAWIDDNLDESCHQWARRRGAPTLLVETEPSRGLTRDHAARLLSWARSLASS</sequence>
<protein>
    <recommendedName>
        <fullName evidence="3">Secreted protein</fullName>
    </recommendedName>
</protein>